<accession>A0A6I5ZQ03</accession>
<organism evidence="2 3">
    <name type="scientific">Neomoorella glycerini</name>
    <dbReference type="NCBI Taxonomy" id="55779"/>
    <lineage>
        <taxon>Bacteria</taxon>
        <taxon>Bacillati</taxon>
        <taxon>Bacillota</taxon>
        <taxon>Clostridia</taxon>
        <taxon>Neomoorellales</taxon>
        <taxon>Neomoorellaceae</taxon>
        <taxon>Neomoorella</taxon>
    </lineage>
</organism>
<evidence type="ECO:0000313" key="2">
    <source>
        <dbReference type="EMBL" id="QGP91695.1"/>
    </source>
</evidence>
<evidence type="ECO:0000313" key="3">
    <source>
        <dbReference type="Proteomes" id="UP000425916"/>
    </source>
</evidence>
<evidence type="ECO:0000256" key="1">
    <source>
        <dbReference type="SAM" id="Coils"/>
    </source>
</evidence>
<reference evidence="2 3" key="1">
    <citation type="submission" date="2019-11" db="EMBL/GenBank/DDBJ databases">
        <title>Genome sequence of Moorella glycerini DSM11254.</title>
        <authorList>
            <person name="Poehlein A."/>
            <person name="Boeer T."/>
            <person name="Daniel R."/>
        </authorList>
    </citation>
    <scope>NUCLEOTIDE SEQUENCE [LARGE SCALE GENOMIC DNA]</scope>
    <source>
        <strain evidence="2 3">DSM 11254</strain>
    </source>
</reference>
<dbReference type="AlphaFoldDB" id="A0A6I5ZQ03"/>
<sequence>MARARRKHHKITQLPSEIVEEVNRLLVNGETYEGIAQWLRQKGHEVGKSSVGRYSKDFLNRLERLRVVRDQAKAIVEDDPDAPATQMAEAANNLAMQLVMEILMEADIGSLKGEKLSRVLKAAAQLQRSSVAIEKLKMEFNKGVAAAVARLKEELQRELKEQPELLRQLEQLVDKAEKQVVK</sequence>
<dbReference type="EMBL" id="CP046244">
    <property type="protein sequence ID" value="QGP91695.1"/>
    <property type="molecule type" value="Genomic_DNA"/>
</dbReference>
<keyword evidence="3" id="KW-1185">Reference proteome</keyword>
<gene>
    <name evidence="2" type="ORF">MGLY_10370</name>
</gene>
<feature type="coiled-coil region" evidence="1">
    <location>
        <begin position="141"/>
        <end position="179"/>
    </location>
</feature>
<protein>
    <recommendedName>
        <fullName evidence="4">DUF3486 family protein</fullName>
    </recommendedName>
</protein>
<dbReference type="Pfam" id="PF11985">
    <property type="entry name" value="Phage_Mu_Gp27"/>
    <property type="match status" value="1"/>
</dbReference>
<name>A0A6I5ZQ03_9FIRM</name>
<proteinExistence type="predicted"/>
<dbReference type="OrthoDB" id="371328at2"/>
<keyword evidence="1" id="KW-0175">Coiled coil</keyword>
<dbReference type="Proteomes" id="UP000425916">
    <property type="component" value="Chromosome"/>
</dbReference>
<evidence type="ECO:0008006" key="4">
    <source>
        <dbReference type="Google" id="ProtNLM"/>
    </source>
</evidence>
<dbReference type="InterPro" id="IPR021874">
    <property type="entry name" value="Phage_Mu_Gp27"/>
</dbReference>